<evidence type="ECO:0000259" key="3">
    <source>
        <dbReference type="Pfam" id="PF00483"/>
    </source>
</evidence>
<name>A0A7X0TS02_9GAMM</name>
<dbReference type="SUPFAM" id="SSF53448">
    <property type="entry name" value="Nucleotide-diphospho-sugar transferases"/>
    <property type="match status" value="1"/>
</dbReference>
<dbReference type="InterPro" id="IPR050065">
    <property type="entry name" value="GlmU-like"/>
</dbReference>
<accession>A0A7X0TS02</accession>
<dbReference type="Pfam" id="PF00483">
    <property type="entry name" value="NTP_transferase"/>
    <property type="match status" value="1"/>
</dbReference>
<dbReference type="EMBL" id="JACHHU010000001">
    <property type="protein sequence ID" value="MBB6541633.1"/>
    <property type="molecule type" value="Genomic_DNA"/>
</dbReference>
<evidence type="ECO:0000313" key="4">
    <source>
        <dbReference type="EMBL" id="MBB6541633.1"/>
    </source>
</evidence>
<evidence type="ECO:0000256" key="1">
    <source>
        <dbReference type="ARBA" id="ARBA00022679"/>
    </source>
</evidence>
<dbReference type="PANTHER" id="PTHR43584">
    <property type="entry name" value="NUCLEOTIDYL TRANSFERASE"/>
    <property type="match status" value="1"/>
</dbReference>
<dbReference type="RefSeq" id="WP_184421057.1">
    <property type="nucleotide sequence ID" value="NZ_AP027362.1"/>
</dbReference>
<dbReference type="PANTHER" id="PTHR43584:SF8">
    <property type="entry name" value="N-ACETYLMURAMATE ALPHA-1-PHOSPHATE URIDYLYLTRANSFERASE"/>
    <property type="match status" value="1"/>
</dbReference>
<keyword evidence="4" id="KW-0418">Kinase</keyword>
<dbReference type="GO" id="GO:0016301">
    <property type="term" value="F:kinase activity"/>
    <property type="evidence" value="ECO:0007669"/>
    <property type="project" value="UniProtKB-KW"/>
</dbReference>
<dbReference type="AlphaFoldDB" id="A0A7X0TS02"/>
<feature type="domain" description="Nucleotidyl transferase" evidence="3">
    <location>
        <begin position="5"/>
        <end position="168"/>
    </location>
</feature>
<dbReference type="Proteomes" id="UP000537141">
    <property type="component" value="Unassembled WGS sequence"/>
</dbReference>
<organism evidence="4 5">
    <name type="scientific">Thalassotalea piscium</name>
    <dbReference type="NCBI Taxonomy" id="1230533"/>
    <lineage>
        <taxon>Bacteria</taxon>
        <taxon>Pseudomonadati</taxon>
        <taxon>Pseudomonadota</taxon>
        <taxon>Gammaproteobacteria</taxon>
        <taxon>Alteromonadales</taxon>
        <taxon>Colwelliaceae</taxon>
        <taxon>Thalassotalea</taxon>
    </lineage>
</organism>
<comment type="caution">
    <text evidence="4">The sequence shown here is derived from an EMBL/GenBank/DDBJ whole genome shotgun (WGS) entry which is preliminary data.</text>
</comment>
<keyword evidence="5" id="KW-1185">Reference proteome</keyword>
<dbReference type="GO" id="GO:0016779">
    <property type="term" value="F:nucleotidyltransferase activity"/>
    <property type="evidence" value="ECO:0007669"/>
    <property type="project" value="UniProtKB-KW"/>
</dbReference>
<proteinExistence type="predicted"/>
<dbReference type="Gene3D" id="3.90.550.10">
    <property type="entry name" value="Spore Coat Polysaccharide Biosynthesis Protein SpsA, Chain A"/>
    <property type="match status" value="1"/>
</dbReference>
<reference evidence="4 5" key="1">
    <citation type="submission" date="2020-08" db="EMBL/GenBank/DDBJ databases">
        <title>Genomic Encyclopedia of Type Strains, Phase IV (KMG-IV): sequencing the most valuable type-strain genomes for metagenomic binning, comparative biology and taxonomic classification.</title>
        <authorList>
            <person name="Goeker M."/>
        </authorList>
    </citation>
    <scope>NUCLEOTIDE SEQUENCE [LARGE SCALE GENOMIC DNA]</scope>
    <source>
        <strain evidence="4 5">DSM 26287</strain>
    </source>
</reference>
<evidence type="ECO:0000313" key="5">
    <source>
        <dbReference type="Proteomes" id="UP000537141"/>
    </source>
</evidence>
<keyword evidence="2" id="KW-0548">Nucleotidyltransferase</keyword>
<gene>
    <name evidence="4" type="ORF">HNQ55_000107</name>
</gene>
<dbReference type="InterPro" id="IPR005835">
    <property type="entry name" value="NTP_transferase_dom"/>
</dbReference>
<dbReference type="InterPro" id="IPR029044">
    <property type="entry name" value="Nucleotide-diphossugar_trans"/>
</dbReference>
<sequence length="290" mass="32094">MKTLIILAAGNGTRFGGPKQLTGFGPLNRPLMAYNIDNAYTAGYRNFIIVCQHQHLNKIEALAFYRKYPDSQYHTVIQSNQHLPNGVSIPIERTKPLGTAHALWCCHQLINENFTVINADDYYGAHAFELLFNANKKNNKQHYLVGYPISNTLSEHGGVNRGLCNISTNNQLVNIAEVTNIRQLDTNIIGNTTQDTSIKISNLALVSMNCWSFHPSIVSVLANLITQSLTLSSNTNECFLPDAAMQALAQKKACVEVLTSHDEWFGVTYAADSDLVDKKLAILTGKGLFH</sequence>
<protein>
    <submittedName>
        <fullName evidence="4">Choline kinase</fullName>
    </submittedName>
</protein>
<evidence type="ECO:0000256" key="2">
    <source>
        <dbReference type="ARBA" id="ARBA00022695"/>
    </source>
</evidence>
<keyword evidence="1" id="KW-0808">Transferase</keyword>